<evidence type="ECO:0000259" key="1">
    <source>
        <dbReference type="Pfam" id="PF01882"/>
    </source>
</evidence>
<accession>A0ABQ1FFI1</accession>
<proteinExistence type="predicted"/>
<dbReference type="PANTHER" id="PTHR34351">
    <property type="entry name" value="SLR1927 PROTEIN-RELATED"/>
    <property type="match status" value="1"/>
</dbReference>
<protein>
    <recommendedName>
        <fullName evidence="1">DUF58 domain-containing protein</fullName>
    </recommendedName>
</protein>
<evidence type="ECO:0000313" key="2">
    <source>
        <dbReference type="EMBL" id="GGA10020.1"/>
    </source>
</evidence>
<dbReference type="InterPro" id="IPR002881">
    <property type="entry name" value="DUF58"/>
</dbReference>
<dbReference type="EMBL" id="BMHE01000059">
    <property type="protein sequence ID" value="GGA10020.1"/>
    <property type="molecule type" value="Genomic_DNA"/>
</dbReference>
<sequence length="383" mass="43019">MGISWILVIAVALYVLQHMFMARLGFRGLRIARAFNKTHCHVGDDIEMIETIVNRKLIPLPWLRLESTIHAGLHFAKQSNLEVSSGTIFQNHRSLFSLMPYTRIVRRHRVKAAKRGWYKLETVAASIGDFVGMAAATRTHRFELELLVYPRLVSREDIPLVSSRWQGDVTVKRWIMPDPFLVSGVRDYRFGDTMNSIHWKATARSQRLQVYNREFTADPRLLIIVNTQVTETMWDAVSDPELVEKGLSYAATLAEYAVSQGVPVGFGYNGSLVGQPGVPIYMTPEGGTAHLEYLFETMAKLAVSCTRSCSNFLDLEVEQVGTAMDIILLTAFVSPDMEESIERLEALGHSVFLVPLQHHLLPQTEQEANAADDYPHSNATSGS</sequence>
<comment type="caution">
    <text evidence="2">The sequence shown here is derived from an EMBL/GenBank/DDBJ whole genome shotgun (WGS) entry which is preliminary data.</text>
</comment>
<gene>
    <name evidence="2" type="ORF">GCM10008018_64400</name>
</gene>
<dbReference type="RefSeq" id="WP_189019619.1">
    <property type="nucleotide sequence ID" value="NZ_BMHE01000059.1"/>
</dbReference>
<reference evidence="3" key="1">
    <citation type="journal article" date="2019" name="Int. J. Syst. Evol. Microbiol.">
        <title>The Global Catalogue of Microorganisms (GCM) 10K type strain sequencing project: providing services to taxonomists for standard genome sequencing and annotation.</title>
        <authorList>
            <consortium name="The Broad Institute Genomics Platform"/>
            <consortium name="The Broad Institute Genome Sequencing Center for Infectious Disease"/>
            <person name="Wu L."/>
            <person name="Ma J."/>
        </authorList>
    </citation>
    <scope>NUCLEOTIDE SEQUENCE [LARGE SCALE GENOMIC DNA]</scope>
    <source>
        <strain evidence="3">CGMCC 1.15043</strain>
    </source>
</reference>
<keyword evidence="3" id="KW-1185">Reference proteome</keyword>
<evidence type="ECO:0000313" key="3">
    <source>
        <dbReference type="Proteomes" id="UP000615455"/>
    </source>
</evidence>
<organism evidence="2 3">
    <name type="scientific">Paenibacillus marchantiophytorum</name>
    <dbReference type="NCBI Taxonomy" id="1619310"/>
    <lineage>
        <taxon>Bacteria</taxon>
        <taxon>Bacillati</taxon>
        <taxon>Bacillota</taxon>
        <taxon>Bacilli</taxon>
        <taxon>Bacillales</taxon>
        <taxon>Paenibacillaceae</taxon>
        <taxon>Paenibacillus</taxon>
    </lineage>
</organism>
<dbReference type="Pfam" id="PF01882">
    <property type="entry name" value="DUF58"/>
    <property type="match status" value="1"/>
</dbReference>
<feature type="domain" description="DUF58" evidence="1">
    <location>
        <begin position="185"/>
        <end position="352"/>
    </location>
</feature>
<dbReference type="PANTHER" id="PTHR34351:SF2">
    <property type="entry name" value="DUF58 DOMAIN-CONTAINING PROTEIN"/>
    <property type="match status" value="1"/>
</dbReference>
<dbReference type="Proteomes" id="UP000615455">
    <property type="component" value="Unassembled WGS sequence"/>
</dbReference>
<name>A0ABQ1FFI1_9BACL</name>